<dbReference type="OrthoDB" id="10056847at2759"/>
<evidence type="ECO:0000313" key="1">
    <source>
        <dbReference type="EMBL" id="KAF0752268.1"/>
    </source>
</evidence>
<dbReference type="Proteomes" id="UP000478052">
    <property type="component" value="Unassembled WGS sequence"/>
</dbReference>
<evidence type="ECO:0000313" key="2">
    <source>
        <dbReference type="Proteomes" id="UP000478052"/>
    </source>
</evidence>
<sequence>MGSRKIKIGAHRGILGVQAEMTIPISSSMCEHFFSAMGRLEKLVTGTSMSQGRFTKLFILSIEIDLTTKIVREILLQKFALSNRKSNLKNFKYLQWKNYKSKGVGKTKNIVKKQAAKLLIDNIIHEIVDKSNFNTTTPKNIEVYDVLKLWICSNQLLHLKKKVYVKTKKCDSLNELNMSVFEFLTRLANEEVLSITYIPYQKDCCEVEMTENCNS</sequence>
<keyword evidence="1" id="KW-0418">Kinase</keyword>
<name>A0A6G0YAS8_APHCR</name>
<accession>A0A6G0YAS8</accession>
<keyword evidence="1" id="KW-0808">Transferase</keyword>
<protein>
    <submittedName>
        <fullName evidence="1">Interferon-inducible double-stranded RNA-dependent protein kinase activator A</fullName>
    </submittedName>
</protein>
<dbReference type="EMBL" id="VUJU01005108">
    <property type="protein sequence ID" value="KAF0752268.1"/>
    <property type="molecule type" value="Genomic_DNA"/>
</dbReference>
<proteinExistence type="predicted"/>
<keyword evidence="2" id="KW-1185">Reference proteome</keyword>
<gene>
    <name evidence="1" type="ORF">FWK35_00021400</name>
</gene>
<dbReference type="AlphaFoldDB" id="A0A6G0YAS8"/>
<organism evidence="1 2">
    <name type="scientific">Aphis craccivora</name>
    <name type="common">Cowpea aphid</name>
    <dbReference type="NCBI Taxonomy" id="307492"/>
    <lineage>
        <taxon>Eukaryota</taxon>
        <taxon>Metazoa</taxon>
        <taxon>Ecdysozoa</taxon>
        <taxon>Arthropoda</taxon>
        <taxon>Hexapoda</taxon>
        <taxon>Insecta</taxon>
        <taxon>Pterygota</taxon>
        <taxon>Neoptera</taxon>
        <taxon>Paraneoptera</taxon>
        <taxon>Hemiptera</taxon>
        <taxon>Sternorrhyncha</taxon>
        <taxon>Aphidomorpha</taxon>
        <taxon>Aphidoidea</taxon>
        <taxon>Aphididae</taxon>
        <taxon>Aphidini</taxon>
        <taxon>Aphis</taxon>
        <taxon>Aphis</taxon>
    </lineage>
</organism>
<comment type="caution">
    <text evidence="1">The sequence shown here is derived from an EMBL/GenBank/DDBJ whole genome shotgun (WGS) entry which is preliminary data.</text>
</comment>
<dbReference type="GO" id="GO:0016301">
    <property type="term" value="F:kinase activity"/>
    <property type="evidence" value="ECO:0007669"/>
    <property type="project" value="UniProtKB-KW"/>
</dbReference>
<reference evidence="1 2" key="1">
    <citation type="submission" date="2019-08" db="EMBL/GenBank/DDBJ databases">
        <title>Whole genome of Aphis craccivora.</title>
        <authorList>
            <person name="Voronova N.V."/>
            <person name="Shulinski R.S."/>
            <person name="Bandarenka Y.V."/>
            <person name="Zhorov D.G."/>
            <person name="Warner D."/>
        </authorList>
    </citation>
    <scope>NUCLEOTIDE SEQUENCE [LARGE SCALE GENOMIC DNA]</scope>
    <source>
        <strain evidence="1">180601</strain>
        <tissue evidence="1">Whole Body</tissue>
    </source>
</reference>